<sequence length="688" mass="75083">MNVIKDTAPAAMVKEERDDEVDIDLNVVGTEGFEAMFAKLERSSRVMGISTISVMATSMEELFLRCAPPSRYRVEQQKKAFYAESCSGFVFGYAASVSYHLGFVEAWYNPYLRGGKAIAMTLVHTALLRNIAEGSEEVAPGFGPTAQISVPETTVEGTITSFQRSVEELSSTSAMMFEARALFLPLAAGLVVGAFALFPTAERSCRAKDLQLMTGMSGRVFWVANFLFDLHMYLVLWALLGLLYSAYYTVATVTSCTALMWNITILSALRRSRGDDLTVPEVYDFILALVPAFAFPRSLTKALQLDRENQDCTMRRNTRLGNSSLLAHLCSRDASYRFLGPGIFHCCQKELSDSPNWETLSPFGLHNGGILLELLVMIVEGAALFALIGFMDSGHFLRLPAQPAKLEHGPESTAADDEVRKERRLADNEAARGKFASVAMASRGLEKNSGDKRKLSVAAAILGLPKLVFLDEPVAGVDIMARRKIFQALHAILCQGFSSIVLSSNCSMDVCEANCSRVGILVSGLLQCLGTVPQLLARFGRGFTLQVKCVAKESRIAAALEGTVATLFPGIVLTDVHPGLFRFTMSEMLQWSVLFARVNQLHRQFQLEYVNVSSTALEEVFIDFIRKARAPAESLSPADLTAKVGSPAQRPTDQAAKVVSPAQRPVMSTLARQATKSVTTAPALARKA</sequence>
<dbReference type="Gene3D" id="3.40.50.300">
    <property type="entry name" value="P-loop containing nucleotide triphosphate hydrolases"/>
    <property type="match status" value="1"/>
</dbReference>
<evidence type="ECO:0000256" key="1">
    <source>
        <dbReference type="SAM" id="MobiDB-lite"/>
    </source>
</evidence>
<dbReference type="GO" id="GO:0005319">
    <property type="term" value="F:lipid transporter activity"/>
    <property type="evidence" value="ECO:0007669"/>
    <property type="project" value="TreeGrafter"/>
</dbReference>
<protein>
    <recommendedName>
        <fullName evidence="5">Abc transporter</fullName>
    </recommendedName>
</protein>
<evidence type="ECO:0000313" key="3">
    <source>
        <dbReference type="EMBL" id="KAK8784603.1"/>
    </source>
</evidence>
<comment type="caution">
    <text evidence="3">The sequence shown here is derived from an EMBL/GenBank/DDBJ whole genome shotgun (WGS) entry which is preliminary data.</text>
</comment>
<dbReference type="GO" id="GO:0140359">
    <property type="term" value="F:ABC-type transporter activity"/>
    <property type="evidence" value="ECO:0007669"/>
    <property type="project" value="InterPro"/>
</dbReference>
<feature type="transmembrane region" description="Helical" evidence="2">
    <location>
        <begin position="220"/>
        <end position="240"/>
    </location>
</feature>
<dbReference type="EMBL" id="JARKHS020004432">
    <property type="protein sequence ID" value="KAK8784603.1"/>
    <property type="molecule type" value="Genomic_DNA"/>
</dbReference>
<feature type="transmembrane region" description="Helical" evidence="2">
    <location>
        <begin position="81"/>
        <end position="101"/>
    </location>
</feature>
<dbReference type="GO" id="GO:0016020">
    <property type="term" value="C:membrane"/>
    <property type="evidence" value="ECO:0007669"/>
    <property type="project" value="InterPro"/>
</dbReference>
<dbReference type="Proteomes" id="UP001321473">
    <property type="component" value="Unassembled WGS sequence"/>
</dbReference>
<feature type="transmembrane region" description="Helical" evidence="2">
    <location>
        <begin position="246"/>
        <end position="269"/>
    </location>
</feature>
<dbReference type="SUPFAM" id="SSF52540">
    <property type="entry name" value="P-loop containing nucleoside triphosphate hydrolases"/>
    <property type="match status" value="1"/>
</dbReference>
<evidence type="ECO:0008006" key="5">
    <source>
        <dbReference type="Google" id="ProtNLM"/>
    </source>
</evidence>
<keyword evidence="4" id="KW-1185">Reference proteome</keyword>
<feature type="transmembrane region" description="Helical" evidence="2">
    <location>
        <begin position="181"/>
        <end position="199"/>
    </location>
</feature>
<feature type="region of interest" description="Disordered" evidence="1">
    <location>
        <begin position="642"/>
        <end position="664"/>
    </location>
</feature>
<proteinExistence type="predicted"/>
<name>A0AAQ4FCP8_AMBAM</name>
<organism evidence="3 4">
    <name type="scientific">Amblyomma americanum</name>
    <name type="common">Lone star tick</name>
    <dbReference type="NCBI Taxonomy" id="6943"/>
    <lineage>
        <taxon>Eukaryota</taxon>
        <taxon>Metazoa</taxon>
        <taxon>Ecdysozoa</taxon>
        <taxon>Arthropoda</taxon>
        <taxon>Chelicerata</taxon>
        <taxon>Arachnida</taxon>
        <taxon>Acari</taxon>
        <taxon>Parasitiformes</taxon>
        <taxon>Ixodida</taxon>
        <taxon>Ixodoidea</taxon>
        <taxon>Ixodidae</taxon>
        <taxon>Amblyomminae</taxon>
        <taxon>Amblyomma</taxon>
    </lineage>
</organism>
<dbReference type="PANTHER" id="PTHR19229">
    <property type="entry name" value="ATP-BINDING CASSETTE TRANSPORTER SUBFAMILY A ABCA"/>
    <property type="match status" value="1"/>
</dbReference>
<dbReference type="InterPro" id="IPR027417">
    <property type="entry name" value="P-loop_NTPase"/>
</dbReference>
<evidence type="ECO:0000256" key="2">
    <source>
        <dbReference type="SAM" id="Phobius"/>
    </source>
</evidence>
<dbReference type="PANTHER" id="PTHR19229:SF250">
    <property type="entry name" value="ABC TRANSPORTER DOMAIN-CONTAINING PROTEIN-RELATED"/>
    <property type="match status" value="1"/>
</dbReference>
<evidence type="ECO:0000313" key="4">
    <source>
        <dbReference type="Proteomes" id="UP001321473"/>
    </source>
</evidence>
<keyword evidence="2" id="KW-0812">Transmembrane</keyword>
<gene>
    <name evidence="3" type="ORF">V5799_009031</name>
</gene>
<keyword evidence="2" id="KW-1133">Transmembrane helix</keyword>
<reference evidence="3 4" key="1">
    <citation type="journal article" date="2023" name="Arcadia Sci">
        <title>De novo assembly of a long-read Amblyomma americanum tick genome.</title>
        <authorList>
            <person name="Chou S."/>
            <person name="Poskanzer K.E."/>
            <person name="Rollins M."/>
            <person name="Thuy-Boun P.S."/>
        </authorList>
    </citation>
    <scope>NUCLEOTIDE SEQUENCE [LARGE SCALE GENOMIC DNA]</scope>
    <source>
        <strain evidence="3">F_SG_1</strain>
        <tissue evidence="3">Salivary glands</tissue>
    </source>
</reference>
<keyword evidence="2" id="KW-0472">Membrane</keyword>
<feature type="transmembrane region" description="Helical" evidence="2">
    <location>
        <begin position="370"/>
        <end position="390"/>
    </location>
</feature>
<dbReference type="InterPro" id="IPR026082">
    <property type="entry name" value="ABCA"/>
</dbReference>
<accession>A0AAQ4FCP8</accession>
<dbReference type="AlphaFoldDB" id="A0AAQ4FCP8"/>